<comment type="similarity">
    <text evidence="1 2">Belongs to the phD/YefM antitoxin family.</text>
</comment>
<name>A0A174PIG2_9FIRM</name>
<evidence type="ECO:0000256" key="1">
    <source>
        <dbReference type="ARBA" id="ARBA00009981"/>
    </source>
</evidence>
<reference evidence="3 4" key="1">
    <citation type="submission" date="2015-09" db="EMBL/GenBank/DDBJ databases">
        <authorList>
            <consortium name="Pathogen Informatics"/>
        </authorList>
    </citation>
    <scope>NUCLEOTIDE SEQUENCE [LARGE SCALE GENOMIC DNA]</scope>
    <source>
        <strain evidence="3 4">2789STDY5834957</strain>
    </source>
</reference>
<gene>
    <name evidence="3" type="ORF">ERS852569_00063</name>
</gene>
<dbReference type="Proteomes" id="UP000095762">
    <property type="component" value="Unassembled WGS sequence"/>
</dbReference>
<evidence type="ECO:0000313" key="3">
    <source>
        <dbReference type="EMBL" id="CUP58428.1"/>
    </source>
</evidence>
<dbReference type="NCBIfam" id="TIGR01552">
    <property type="entry name" value="phd_fam"/>
    <property type="match status" value="1"/>
</dbReference>
<dbReference type="Pfam" id="PF02604">
    <property type="entry name" value="PhdYeFM_antitox"/>
    <property type="match status" value="1"/>
</dbReference>
<evidence type="ECO:0000256" key="2">
    <source>
        <dbReference type="RuleBase" id="RU362080"/>
    </source>
</evidence>
<dbReference type="Gene3D" id="3.40.1620.10">
    <property type="entry name" value="YefM-like domain"/>
    <property type="match status" value="1"/>
</dbReference>
<proteinExistence type="inferred from homology"/>
<dbReference type="EMBL" id="CZBP01000001">
    <property type="protein sequence ID" value="CUP58428.1"/>
    <property type="molecule type" value="Genomic_DNA"/>
</dbReference>
<accession>A0A174PIG2</accession>
<comment type="function">
    <text evidence="2">Antitoxin component of a type II toxin-antitoxin (TA) system.</text>
</comment>
<dbReference type="SUPFAM" id="SSF143120">
    <property type="entry name" value="YefM-like"/>
    <property type="match status" value="1"/>
</dbReference>
<dbReference type="RefSeq" id="WP_055059104.1">
    <property type="nucleotide sequence ID" value="NZ_CZBP01000001.1"/>
</dbReference>
<protein>
    <recommendedName>
        <fullName evidence="2">Antitoxin</fullName>
    </recommendedName>
</protein>
<evidence type="ECO:0000313" key="4">
    <source>
        <dbReference type="Proteomes" id="UP000095762"/>
    </source>
</evidence>
<dbReference type="InterPro" id="IPR006442">
    <property type="entry name" value="Antitoxin_Phd/YefM"/>
</dbReference>
<dbReference type="InterPro" id="IPR036165">
    <property type="entry name" value="YefM-like_sf"/>
</dbReference>
<sequence>MTIKNGRYKYTEVIIRPSAALRNNYSEISRTCREDRTPVIITKNGIGDTVLMGIQEYNQMTAELELLRTLADAEEDIAQGRVAPVQETFDDIRSALLAKGNR</sequence>
<dbReference type="AlphaFoldDB" id="A0A174PIG2"/>
<organism evidence="3 4">
    <name type="scientific">Blautia obeum</name>
    <dbReference type="NCBI Taxonomy" id="40520"/>
    <lineage>
        <taxon>Bacteria</taxon>
        <taxon>Bacillati</taxon>
        <taxon>Bacillota</taxon>
        <taxon>Clostridia</taxon>
        <taxon>Lachnospirales</taxon>
        <taxon>Lachnospiraceae</taxon>
        <taxon>Blautia</taxon>
    </lineage>
</organism>